<evidence type="ECO:0000313" key="4">
    <source>
        <dbReference type="EMBL" id="MBM7838586.1"/>
    </source>
</evidence>
<dbReference type="EMBL" id="JAFBCV010000004">
    <property type="protein sequence ID" value="MBM7838586.1"/>
    <property type="molecule type" value="Genomic_DNA"/>
</dbReference>
<dbReference type="Gene3D" id="2.70.70.10">
    <property type="entry name" value="Glucose Permease (Domain IIA)"/>
    <property type="match status" value="1"/>
</dbReference>
<dbReference type="CDD" id="cd12797">
    <property type="entry name" value="M23_peptidase"/>
    <property type="match status" value="1"/>
</dbReference>
<dbReference type="PANTHER" id="PTHR21666:SF274">
    <property type="entry name" value="STAGE IV SPORULATION PROTEIN FA"/>
    <property type="match status" value="1"/>
</dbReference>
<evidence type="ECO:0000256" key="1">
    <source>
        <dbReference type="SAM" id="MobiDB-lite"/>
    </source>
</evidence>
<keyword evidence="2" id="KW-0472">Membrane</keyword>
<feature type="region of interest" description="Disordered" evidence="1">
    <location>
        <begin position="1"/>
        <end position="42"/>
    </location>
</feature>
<dbReference type="InterPro" id="IPR016047">
    <property type="entry name" value="M23ase_b-sheet_dom"/>
</dbReference>
<sequence>MDARKRIEKQIAARRQQQKSVPVKYAKASDTEDKYSDQVTSRKKPNGLNRFLLQIVIAGCLFFAIGIASQSSQAQLEPVQAFVESSFEDHFQFAAVSAFFEQTFGSPLQLLPDQREQVNESENMLDYAVPASGVIRESFSEHGQGILLETGSGEEVKAVKGGHVIEVNADGESELGKTIELQHPDGSTSVYGMLDDIAVRPYDILTSGSVIGTVSQPDDEQSALFYFAIKQEGEYIDPSKVIDFD</sequence>
<evidence type="ECO:0000256" key="2">
    <source>
        <dbReference type="SAM" id="Phobius"/>
    </source>
</evidence>
<dbReference type="Proteomes" id="UP001179280">
    <property type="component" value="Unassembled WGS sequence"/>
</dbReference>
<dbReference type="InterPro" id="IPR011055">
    <property type="entry name" value="Dup_hybrid_motif"/>
</dbReference>
<dbReference type="InterPro" id="IPR050570">
    <property type="entry name" value="Cell_wall_metabolism_enzyme"/>
</dbReference>
<reference evidence="4" key="1">
    <citation type="submission" date="2021-01" db="EMBL/GenBank/DDBJ databases">
        <title>Genomic Encyclopedia of Type Strains, Phase IV (KMG-IV): sequencing the most valuable type-strain genomes for metagenomic binning, comparative biology and taxonomic classification.</title>
        <authorList>
            <person name="Goeker M."/>
        </authorList>
    </citation>
    <scope>NUCLEOTIDE SEQUENCE</scope>
    <source>
        <strain evidence="4">DSM 21943</strain>
    </source>
</reference>
<gene>
    <name evidence="4" type="ORF">JOC54_001842</name>
</gene>
<keyword evidence="2" id="KW-0812">Transmembrane</keyword>
<dbReference type="SUPFAM" id="SSF51261">
    <property type="entry name" value="Duplicated hybrid motif"/>
    <property type="match status" value="1"/>
</dbReference>
<evidence type="ECO:0000313" key="5">
    <source>
        <dbReference type="Proteomes" id="UP001179280"/>
    </source>
</evidence>
<dbReference type="Pfam" id="PF01551">
    <property type="entry name" value="Peptidase_M23"/>
    <property type="match status" value="1"/>
</dbReference>
<feature type="compositionally biased region" description="Basic and acidic residues" evidence="1">
    <location>
        <begin position="1"/>
        <end position="11"/>
    </location>
</feature>
<evidence type="ECO:0000259" key="3">
    <source>
        <dbReference type="Pfam" id="PF01551"/>
    </source>
</evidence>
<dbReference type="RefSeq" id="WP_054793181.1">
    <property type="nucleotide sequence ID" value="NZ_JAFBCV010000004.1"/>
</dbReference>
<proteinExistence type="predicted"/>
<feature type="transmembrane region" description="Helical" evidence="2">
    <location>
        <begin position="51"/>
        <end position="69"/>
    </location>
</feature>
<comment type="caution">
    <text evidence="4">The sequence shown here is derived from an EMBL/GenBank/DDBJ whole genome shotgun (WGS) entry which is preliminary data.</text>
</comment>
<protein>
    <submittedName>
        <fullName evidence="4">Stage IV sporulation protein FA</fullName>
    </submittedName>
</protein>
<keyword evidence="5" id="KW-1185">Reference proteome</keyword>
<name>A0ABS2SUA1_9BACI</name>
<feature type="domain" description="M23ase beta-sheet core" evidence="3">
    <location>
        <begin position="144"/>
        <end position="238"/>
    </location>
</feature>
<organism evidence="4 5">
    <name type="scientific">Shouchella xiaoxiensis</name>
    <dbReference type="NCBI Taxonomy" id="766895"/>
    <lineage>
        <taxon>Bacteria</taxon>
        <taxon>Bacillati</taxon>
        <taxon>Bacillota</taxon>
        <taxon>Bacilli</taxon>
        <taxon>Bacillales</taxon>
        <taxon>Bacillaceae</taxon>
        <taxon>Shouchella</taxon>
    </lineage>
</organism>
<keyword evidence="2" id="KW-1133">Transmembrane helix</keyword>
<feature type="compositionally biased region" description="Basic and acidic residues" evidence="1">
    <location>
        <begin position="27"/>
        <end position="36"/>
    </location>
</feature>
<dbReference type="PANTHER" id="PTHR21666">
    <property type="entry name" value="PEPTIDASE-RELATED"/>
    <property type="match status" value="1"/>
</dbReference>
<accession>A0ABS2SUA1</accession>